<feature type="compositionally biased region" description="Low complexity" evidence="3">
    <location>
        <begin position="18"/>
        <end position="27"/>
    </location>
</feature>
<keyword evidence="2" id="KW-0067">ATP-binding</keyword>
<evidence type="ECO:0000256" key="4">
    <source>
        <dbReference type="SAM" id="SignalP"/>
    </source>
</evidence>
<dbReference type="GO" id="GO:0005739">
    <property type="term" value="C:mitochondrion"/>
    <property type="evidence" value="ECO:0007669"/>
    <property type="project" value="TreeGrafter"/>
</dbReference>
<dbReference type="Proteomes" id="UP000504610">
    <property type="component" value="Chromosome 7"/>
</dbReference>
<dbReference type="OrthoDB" id="199596at2759"/>
<keyword evidence="4" id="KW-0732">Signal</keyword>
<dbReference type="GeneID" id="108817047"/>
<gene>
    <name evidence="7" type="primary">LOC108817047</name>
</gene>
<reference evidence="6" key="1">
    <citation type="journal article" date="2019" name="Database">
        <title>The radish genome database (RadishGD): an integrated information resource for radish genomics.</title>
        <authorList>
            <person name="Yu H.J."/>
            <person name="Baek S."/>
            <person name="Lee Y.J."/>
            <person name="Cho A."/>
            <person name="Mun J.H."/>
        </authorList>
    </citation>
    <scope>NUCLEOTIDE SEQUENCE [LARGE SCALE GENOMIC DNA]</scope>
    <source>
        <strain evidence="6">cv. WK10039</strain>
    </source>
</reference>
<dbReference type="PANTHER" id="PTHR23075:SF6">
    <property type="entry name" value="AAA-TYPE ATPASE FAMILY PROTEIN"/>
    <property type="match status" value="1"/>
</dbReference>
<dbReference type="SMART" id="SM00382">
    <property type="entry name" value="AAA"/>
    <property type="match status" value="1"/>
</dbReference>
<evidence type="ECO:0000256" key="3">
    <source>
        <dbReference type="SAM" id="MobiDB-lite"/>
    </source>
</evidence>
<feature type="chain" id="PRO_5026893259" evidence="4">
    <location>
        <begin position="28"/>
        <end position="640"/>
    </location>
</feature>
<organism evidence="6 7">
    <name type="scientific">Raphanus sativus</name>
    <name type="common">Radish</name>
    <name type="synonym">Raphanus raphanistrum var. sativus</name>
    <dbReference type="NCBI Taxonomy" id="3726"/>
    <lineage>
        <taxon>Eukaryota</taxon>
        <taxon>Viridiplantae</taxon>
        <taxon>Streptophyta</taxon>
        <taxon>Embryophyta</taxon>
        <taxon>Tracheophyta</taxon>
        <taxon>Spermatophyta</taxon>
        <taxon>Magnoliopsida</taxon>
        <taxon>eudicotyledons</taxon>
        <taxon>Gunneridae</taxon>
        <taxon>Pentapetalae</taxon>
        <taxon>rosids</taxon>
        <taxon>malvids</taxon>
        <taxon>Brassicales</taxon>
        <taxon>Brassicaceae</taxon>
        <taxon>Brassiceae</taxon>
        <taxon>Raphanus</taxon>
    </lineage>
</organism>
<dbReference type="GO" id="GO:0008270">
    <property type="term" value="F:zinc ion binding"/>
    <property type="evidence" value="ECO:0007669"/>
    <property type="project" value="TreeGrafter"/>
</dbReference>
<dbReference type="InterPro" id="IPR021911">
    <property type="entry name" value="ATAD3_N"/>
</dbReference>
<dbReference type="Gene3D" id="3.40.50.300">
    <property type="entry name" value="P-loop containing nucleotide triphosphate hydrolases"/>
    <property type="match status" value="1"/>
</dbReference>
<feature type="domain" description="AAA+ ATPase" evidence="5">
    <location>
        <begin position="394"/>
        <end position="527"/>
    </location>
</feature>
<evidence type="ECO:0000313" key="6">
    <source>
        <dbReference type="Proteomes" id="UP000504610"/>
    </source>
</evidence>
<proteinExistence type="predicted"/>
<evidence type="ECO:0000256" key="1">
    <source>
        <dbReference type="ARBA" id="ARBA00022741"/>
    </source>
</evidence>
<dbReference type="RefSeq" id="XP_018445141.1">
    <property type="nucleotide sequence ID" value="XM_018589639.2"/>
</dbReference>
<feature type="signal peptide" evidence="4">
    <location>
        <begin position="1"/>
        <end position="27"/>
    </location>
</feature>
<dbReference type="GO" id="GO:0005524">
    <property type="term" value="F:ATP binding"/>
    <property type="evidence" value="ECO:0007669"/>
    <property type="project" value="UniProtKB-KW"/>
</dbReference>
<dbReference type="FunFam" id="3.40.50.300:FF:000595">
    <property type="entry name" value="ATPase family AAA domain-containing protein 3"/>
    <property type="match status" value="1"/>
</dbReference>
<dbReference type="InterPro" id="IPR003959">
    <property type="entry name" value="ATPase_AAA_core"/>
</dbReference>
<sequence length="640" mass="70504">MAQKCAIGLMSALAAAASLSKSNVASADGSLTFSTSNPQQQGSTPPPAAPGSSGKESSVPGEESDAPPPRIRNDNPRTTSAGFDPEALERGAKALKGINNSAHAKKVFESMKTREETRQAEFTAKAQEFKALQSQAEAERQRVIYDEQKKLAQHQAQTKAQMARYEDELARKRMQAENEAQRTRNQELVKMQEESSIRMEVARRATEEEIQAQRRQTEREKAEIERETIRVKAMAEAEGRARESKLSEDVNRRMLVDRAKAEREKWVSAINTTFDHIGGGLRMILTDQNKLVVAVGGLTALAAGIYTTREGAKVIWSYVDRVLGQPSLIRESSRGKYPWSGSLSRAFSTLRGGGKAAASKNGKGFGDVILHPSLQKRIEQLASATANTKSHQAPFRNMLFYGPPGTGKTMAARELARKSGLDYALMTGGDVAPLGAQAVTKIHQLFDWSKKSKRGLLLFIDEADAFLCERNKTYMSEAQRSALNALLFRTGDQSKDIVLALATNRPGDLDSAVADRVDETLEFPLPGEEERFKLLNLYLDKYITKTNLKKPGLLQSLFKRDQQKIEVKGVTEYLLKEAAAKTKGFSGREIAKLMASVQAAVYGSSDCLLDANLFREVIDYKVAEHLQRKKLAGTDTGNKK</sequence>
<dbReference type="Pfam" id="PF00004">
    <property type="entry name" value="AAA"/>
    <property type="match status" value="1"/>
</dbReference>
<dbReference type="GO" id="GO:0016887">
    <property type="term" value="F:ATP hydrolysis activity"/>
    <property type="evidence" value="ECO:0007669"/>
    <property type="project" value="InterPro"/>
</dbReference>
<evidence type="ECO:0000256" key="2">
    <source>
        <dbReference type="ARBA" id="ARBA00022840"/>
    </source>
</evidence>
<keyword evidence="6" id="KW-1185">Reference proteome</keyword>
<accession>A0A6J0KCD4</accession>
<evidence type="ECO:0000259" key="5">
    <source>
        <dbReference type="SMART" id="SM00382"/>
    </source>
</evidence>
<feature type="region of interest" description="Disordered" evidence="3">
    <location>
        <begin position="18"/>
        <end position="102"/>
    </location>
</feature>
<dbReference type="SUPFAM" id="SSF52540">
    <property type="entry name" value="P-loop containing nucleoside triphosphate hydrolases"/>
    <property type="match status" value="1"/>
</dbReference>
<dbReference type="PANTHER" id="PTHR23075">
    <property type="entry name" value="PUTATIVE ATP-ASE"/>
    <property type="match status" value="1"/>
</dbReference>
<dbReference type="GO" id="GO:0007005">
    <property type="term" value="P:mitochondrion organization"/>
    <property type="evidence" value="ECO:0007669"/>
    <property type="project" value="TreeGrafter"/>
</dbReference>
<keyword evidence="1" id="KW-0547">Nucleotide-binding</keyword>
<name>A0A6J0KCD4_RAPSA</name>
<evidence type="ECO:0000313" key="7">
    <source>
        <dbReference type="RefSeq" id="XP_018445141.1"/>
    </source>
</evidence>
<dbReference type="InterPro" id="IPR027417">
    <property type="entry name" value="P-loop_NTPase"/>
</dbReference>
<dbReference type="InterPro" id="IPR003593">
    <property type="entry name" value="AAA+_ATPase"/>
</dbReference>
<dbReference type="KEGG" id="rsz:108817047"/>
<protein>
    <submittedName>
        <fullName evidence="7">Uncharacterized protein LOC108817047</fullName>
    </submittedName>
</protein>
<dbReference type="AlphaFoldDB" id="A0A6J0KCD4"/>
<feature type="region of interest" description="Disordered" evidence="3">
    <location>
        <begin position="199"/>
        <end position="221"/>
    </location>
</feature>
<reference evidence="7" key="2">
    <citation type="submission" date="2025-08" db="UniProtKB">
        <authorList>
            <consortium name="RefSeq"/>
        </authorList>
    </citation>
    <scope>IDENTIFICATION</scope>
    <source>
        <tissue evidence="7">Leaf</tissue>
    </source>
</reference>
<dbReference type="Pfam" id="PF12037">
    <property type="entry name" value="ATAD3_N"/>
    <property type="match status" value="1"/>
</dbReference>